<evidence type="ECO:0000256" key="6">
    <source>
        <dbReference type="ARBA" id="ARBA00023242"/>
    </source>
</evidence>
<dbReference type="Pfam" id="PF00907">
    <property type="entry name" value="T-box"/>
    <property type="match status" value="1"/>
</dbReference>
<feature type="compositionally biased region" description="Basic and acidic residues" evidence="8">
    <location>
        <begin position="297"/>
        <end position="314"/>
    </location>
</feature>
<dbReference type="InterPro" id="IPR046360">
    <property type="entry name" value="T-box_DNA-bd"/>
</dbReference>
<evidence type="ECO:0000256" key="7">
    <source>
        <dbReference type="PROSITE-ProRule" id="PRU00201"/>
    </source>
</evidence>
<dbReference type="CDD" id="cd20681">
    <property type="entry name" value="T-box_Drosocross-like"/>
    <property type="match status" value="1"/>
</dbReference>
<dbReference type="GO" id="GO:0001708">
    <property type="term" value="P:cell fate specification"/>
    <property type="evidence" value="ECO:0007669"/>
    <property type="project" value="TreeGrafter"/>
</dbReference>
<dbReference type="GO" id="GO:0000978">
    <property type="term" value="F:RNA polymerase II cis-regulatory region sequence-specific DNA binding"/>
    <property type="evidence" value="ECO:0007669"/>
    <property type="project" value="InterPro"/>
</dbReference>
<evidence type="ECO:0000256" key="3">
    <source>
        <dbReference type="ARBA" id="ARBA00023015"/>
    </source>
</evidence>
<dbReference type="InterPro" id="IPR036960">
    <property type="entry name" value="T-box_sf"/>
</dbReference>
<feature type="transmembrane region" description="Helical" evidence="9">
    <location>
        <begin position="21"/>
        <end position="49"/>
    </location>
</feature>
<dbReference type="EMBL" id="GDHC01003753">
    <property type="protein sequence ID" value="JAQ14876.1"/>
    <property type="molecule type" value="Transcribed_RNA"/>
</dbReference>
<dbReference type="PANTHER" id="PTHR11267">
    <property type="entry name" value="T-BOX PROTEIN-RELATED"/>
    <property type="match status" value="1"/>
</dbReference>
<keyword evidence="9" id="KW-1133">Transmembrane helix</keyword>
<accession>A0A146M7Z4</accession>
<feature type="non-terminal residue" evidence="11">
    <location>
        <position position="1"/>
    </location>
</feature>
<evidence type="ECO:0000313" key="11">
    <source>
        <dbReference type="EMBL" id="JAQ14876.1"/>
    </source>
</evidence>
<dbReference type="InterPro" id="IPR018186">
    <property type="entry name" value="TF_T-box_CS"/>
</dbReference>
<dbReference type="FunFam" id="2.60.40.820:FF:000010">
    <property type="entry name" value="T-box transcription factor TBX6"/>
    <property type="match status" value="1"/>
</dbReference>
<keyword evidence="4 7" id="KW-0238">DNA-binding</keyword>
<dbReference type="PROSITE" id="PS50252">
    <property type="entry name" value="TBOX_3"/>
    <property type="match status" value="1"/>
</dbReference>
<name>A0A146M7Z4_LYGHE</name>
<evidence type="ECO:0000256" key="9">
    <source>
        <dbReference type="SAM" id="Phobius"/>
    </source>
</evidence>
<evidence type="ECO:0000256" key="4">
    <source>
        <dbReference type="ARBA" id="ARBA00023125"/>
    </source>
</evidence>
<feature type="region of interest" description="Disordered" evidence="8">
    <location>
        <begin position="260"/>
        <end position="357"/>
    </location>
</feature>
<keyword evidence="5" id="KW-0804">Transcription</keyword>
<feature type="domain" description="T-box" evidence="10">
    <location>
        <begin position="86"/>
        <end position="266"/>
    </location>
</feature>
<keyword evidence="6 7" id="KW-0539">Nucleus</keyword>
<dbReference type="PROSITE" id="PS01264">
    <property type="entry name" value="TBOX_2"/>
    <property type="match status" value="1"/>
</dbReference>
<comment type="caution">
    <text evidence="7">Lacks conserved residue(s) required for the propagation of feature annotation.</text>
</comment>
<dbReference type="GO" id="GO:0000785">
    <property type="term" value="C:chromatin"/>
    <property type="evidence" value="ECO:0007669"/>
    <property type="project" value="TreeGrafter"/>
</dbReference>
<comment type="subcellular location">
    <subcellularLocation>
        <location evidence="1 7">Nucleus</location>
    </subcellularLocation>
</comment>
<dbReference type="SMART" id="SM00425">
    <property type="entry name" value="TBOX"/>
    <property type="match status" value="1"/>
</dbReference>
<keyword evidence="9" id="KW-0812">Transmembrane</keyword>
<keyword evidence="2" id="KW-0217">Developmental protein</keyword>
<dbReference type="InterPro" id="IPR008967">
    <property type="entry name" value="p53-like_TF_DNA-bd_sf"/>
</dbReference>
<evidence type="ECO:0000256" key="8">
    <source>
        <dbReference type="SAM" id="MobiDB-lite"/>
    </source>
</evidence>
<dbReference type="SUPFAM" id="SSF49417">
    <property type="entry name" value="p53-like transcription factors"/>
    <property type="match status" value="1"/>
</dbReference>
<dbReference type="PROSITE" id="PS01283">
    <property type="entry name" value="TBOX_1"/>
    <property type="match status" value="1"/>
</dbReference>
<dbReference type="GO" id="GO:0005634">
    <property type="term" value="C:nucleus"/>
    <property type="evidence" value="ECO:0007669"/>
    <property type="project" value="UniProtKB-SubCell"/>
</dbReference>
<keyword evidence="9" id="KW-0472">Membrane</keyword>
<dbReference type="InterPro" id="IPR001699">
    <property type="entry name" value="TF_T-box"/>
</dbReference>
<dbReference type="Gene3D" id="2.60.40.820">
    <property type="entry name" value="Transcription factor, T-box"/>
    <property type="match status" value="1"/>
</dbReference>
<dbReference type="PANTHER" id="PTHR11267:SF204">
    <property type="entry name" value="SPADETAIL"/>
    <property type="match status" value="1"/>
</dbReference>
<gene>
    <name evidence="11" type="primary">TBX3_0</name>
    <name evidence="11" type="ORF">g.50633</name>
</gene>
<dbReference type="PRINTS" id="PR00937">
    <property type="entry name" value="TBOX"/>
</dbReference>
<protein>
    <submittedName>
        <fullName evidence="11">T-box transcription factor TBX3</fullName>
    </submittedName>
</protein>
<proteinExistence type="predicted"/>
<dbReference type="AlphaFoldDB" id="A0A146M7Z4"/>
<evidence type="ECO:0000256" key="1">
    <source>
        <dbReference type="ARBA" id="ARBA00004123"/>
    </source>
</evidence>
<organism evidence="11">
    <name type="scientific">Lygus hesperus</name>
    <name type="common">Western plant bug</name>
    <dbReference type="NCBI Taxonomy" id="30085"/>
    <lineage>
        <taxon>Eukaryota</taxon>
        <taxon>Metazoa</taxon>
        <taxon>Ecdysozoa</taxon>
        <taxon>Arthropoda</taxon>
        <taxon>Hexapoda</taxon>
        <taxon>Insecta</taxon>
        <taxon>Pterygota</taxon>
        <taxon>Neoptera</taxon>
        <taxon>Paraneoptera</taxon>
        <taxon>Hemiptera</taxon>
        <taxon>Heteroptera</taxon>
        <taxon>Panheteroptera</taxon>
        <taxon>Cimicomorpha</taxon>
        <taxon>Miridae</taxon>
        <taxon>Mirini</taxon>
        <taxon>Lygus</taxon>
    </lineage>
</organism>
<evidence type="ECO:0000256" key="2">
    <source>
        <dbReference type="ARBA" id="ARBA00022473"/>
    </source>
</evidence>
<feature type="compositionally biased region" description="Low complexity" evidence="8">
    <location>
        <begin position="337"/>
        <end position="349"/>
    </location>
</feature>
<dbReference type="GO" id="GO:0045893">
    <property type="term" value="P:positive regulation of DNA-templated transcription"/>
    <property type="evidence" value="ECO:0007669"/>
    <property type="project" value="InterPro"/>
</dbReference>
<evidence type="ECO:0000256" key="5">
    <source>
        <dbReference type="ARBA" id="ARBA00023163"/>
    </source>
</evidence>
<sequence>RRSFAGARDALQSFAGRAGVLVIFLWNIFPFSFFPSIFLRFFIIFSGYAPPSPTSPLMKREREMDKEDHVIREVFHPDMLGVEVTLKNAPLWKQFHGESTEMIITKSGRRMFPSLRIGLSGLEPDQRYFVLLETSLADCHRYKFSAAEWTVVGGAEPQTHSSTRLYVHPDSPATGSSWMAQDVLFHRAKLTNNTLDRSGNLVLTSMHKYQPRVHVIKASDILALHWSPTLTVTFPETEFIAVTAYQNEKITKLKIDNNPFAKGFRETGMAHTKKKSKLSTADDETPKKEATDDETADERKSPVCREEPARRERGSPLPTAKAPPPPPPTDDSGVSVGSASPAPLTSPSTSPMPPPMFPHPFAAPGPYPVLGELPPPPYYPTALWPYQPFAFYHPSLAYYPPPFHLPSLPSIPSHHPSFPPHHYPFDFSLKN</sequence>
<evidence type="ECO:0000259" key="10">
    <source>
        <dbReference type="PROSITE" id="PS50252"/>
    </source>
</evidence>
<dbReference type="GO" id="GO:0000981">
    <property type="term" value="F:DNA-binding transcription factor activity, RNA polymerase II-specific"/>
    <property type="evidence" value="ECO:0007669"/>
    <property type="project" value="TreeGrafter"/>
</dbReference>
<reference evidence="11" key="1">
    <citation type="journal article" date="2016" name="Gigascience">
        <title>De novo construction of an expanded transcriptome assembly for the western tarnished plant bug, Lygus hesperus.</title>
        <authorList>
            <person name="Tassone E.E."/>
            <person name="Geib S.M."/>
            <person name="Hall B."/>
            <person name="Fabrick J.A."/>
            <person name="Brent C.S."/>
            <person name="Hull J.J."/>
        </authorList>
    </citation>
    <scope>NUCLEOTIDE SEQUENCE</scope>
</reference>
<keyword evidence="3" id="KW-0805">Transcription regulation</keyword>